<evidence type="ECO:0000313" key="2">
    <source>
        <dbReference type="EMBL" id="UOQ56307.1"/>
    </source>
</evidence>
<evidence type="ECO:0008006" key="4">
    <source>
        <dbReference type="Google" id="ProtNLM"/>
    </source>
</evidence>
<feature type="transmembrane region" description="Helical" evidence="1">
    <location>
        <begin position="43"/>
        <end position="64"/>
    </location>
</feature>
<reference evidence="2 3" key="1">
    <citation type="submission" date="2022-04" db="EMBL/GenBank/DDBJ databases">
        <title>Leucobacter sp. isolated from rhizosphere of garlic.</title>
        <authorList>
            <person name="Won M."/>
            <person name="Lee C.-M."/>
            <person name="Woen H.-Y."/>
            <person name="Kwon S.-W."/>
        </authorList>
    </citation>
    <scope>NUCLEOTIDE SEQUENCE [LARGE SCALE GENOMIC DNA]</scope>
    <source>
        <strain evidence="2 3">H21R-40</strain>
    </source>
</reference>
<keyword evidence="3" id="KW-1185">Reference proteome</keyword>
<feature type="transmembrane region" description="Helical" evidence="1">
    <location>
        <begin position="161"/>
        <end position="178"/>
    </location>
</feature>
<name>A0ABY4FJS8_9MICO</name>
<dbReference type="Proteomes" id="UP000831786">
    <property type="component" value="Chromosome"/>
</dbReference>
<feature type="transmembrane region" description="Helical" evidence="1">
    <location>
        <begin position="6"/>
        <end position="31"/>
    </location>
</feature>
<sequence length="195" mass="21036">MMSLAQGALVWCTVVFGLAAVVFVVLVSMILMARIVLEAEPRIIRAALAVLYAGALFWQFIWVWNPAALFAAFERSLLASDAAAGAAHNQALDAVSDYFWGVVIAFLGAFAAAGEMVAQSAASRYYRALIRGLALAVVIASFVFLIVGLREVLPFYLYPEGWVPAVAVIALPLIISWLPSERLRVFPESGSRSLA</sequence>
<keyword evidence="1" id="KW-1133">Transmembrane helix</keyword>
<evidence type="ECO:0000256" key="1">
    <source>
        <dbReference type="SAM" id="Phobius"/>
    </source>
</evidence>
<protein>
    <recommendedName>
        <fullName evidence="4">DUF4386 family protein</fullName>
    </recommendedName>
</protein>
<feature type="transmembrane region" description="Helical" evidence="1">
    <location>
        <begin position="129"/>
        <end position="149"/>
    </location>
</feature>
<dbReference type="RefSeq" id="WP_244726553.1">
    <property type="nucleotide sequence ID" value="NZ_CP095045.1"/>
</dbReference>
<feature type="transmembrane region" description="Helical" evidence="1">
    <location>
        <begin position="98"/>
        <end position="117"/>
    </location>
</feature>
<dbReference type="EMBL" id="CP095045">
    <property type="protein sequence ID" value="UOQ56307.1"/>
    <property type="molecule type" value="Genomic_DNA"/>
</dbReference>
<accession>A0ABY4FJS8</accession>
<proteinExistence type="predicted"/>
<evidence type="ECO:0000313" key="3">
    <source>
        <dbReference type="Proteomes" id="UP000831786"/>
    </source>
</evidence>
<keyword evidence="1" id="KW-0812">Transmembrane</keyword>
<organism evidence="2 3">
    <name type="scientific">Leucobacter allii</name>
    <dbReference type="NCBI Taxonomy" id="2932247"/>
    <lineage>
        <taxon>Bacteria</taxon>
        <taxon>Bacillati</taxon>
        <taxon>Actinomycetota</taxon>
        <taxon>Actinomycetes</taxon>
        <taxon>Micrococcales</taxon>
        <taxon>Microbacteriaceae</taxon>
        <taxon>Leucobacter</taxon>
    </lineage>
</organism>
<gene>
    <name evidence="2" type="ORF">MUN78_11495</name>
</gene>
<keyword evidence="1" id="KW-0472">Membrane</keyword>